<accession>A0ABV1TDK3</accession>
<proteinExistence type="predicted"/>
<reference evidence="1 2" key="1">
    <citation type="submission" date="2024-06" db="EMBL/GenBank/DDBJ databases">
        <title>The Natural Products Discovery Center: Release of the First 8490 Sequenced Strains for Exploring Actinobacteria Biosynthetic Diversity.</title>
        <authorList>
            <person name="Kalkreuter E."/>
            <person name="Kautsar S.A."/>
            <person name="Yang D."/>
            <person name="Bader C.D."/>
            <person name="Teijaro C.N."/>
            <person name="Fluegel L."/>
            <person name="Davis C.M."/>
            <person name="Simpson J.R."/>
            <person name="Lauterbach L."/>
            <person name="Steele A.D."/>
            <person name="Gui C."/>
            <person name="Meng S."/>
            <person name="Li G."/>
            <person name="Viehrig K."/>
            <person name="Ye F."/>
            <person name="Su P."/>
            <person name="Kiefer A.F."/>
            <person name="Nichols A."/>
            <person name="Cepeda A.J."/>
            <person name="Yan W."/>
            <person name="Fan B."/>
            <person name="Jiang Y."/>
            <person name="Adhikari A."/>
            <person name="Zheng C.-J."/>
            <person name="Schuster L."/>
            <person name="Cowan T.M."/>
            <person name="Smanski M.J."/>
            <person name="Chevrette M.G."/>
            <person name="De Carvalho L.P.S."/>
            <person name="Shen B."/>
        </authorList>
    </citation>
    <scope>NUCLEOTIDE SEQUENCE [LARGE SCALE GENOMIC DNA]</scope>
    <source>
        <strain evidence="1 2">NPDC001694</strain>
    </source>
</reference>
<dbReference type="Proteomes" id="UP001490365">
    <property type="component" value="Unassembled WGS sequence"/>
</dbReference>
<comment type="caution">
    <text evidence="1">The sequence shown here is derived from an EMBL/GenBank/DDBJ whole genome shotgun (WGS) entry which is preliminary data.</text>
</comment>
<sequence>MKYVEISEGATGEGAAVVSIDPGPYLARLPELADGLPPGARAFATDPRHYEFGGRRCVKDLRPLAMRRTATAGIELRFRHNCHKHDEDLIVRYTGVSRFQTDILGACDLTSLGEVILDEILPHPGGCTHELACRPGTLVVACTDLVAEWVPATDGDDRP</sequence>
<evidence type="ECO:0000313" key="2">
    <source>
        <dbReference type="Proteomes" id="UP001490365"/>
    </source>
</evidence>
<keyword evidence="2" id="KW-1185">Reference proteome</keyword>
<dbReference type="RefSeq" id="WP_351956760.1">
    <property type="nucleotide sequence ID" value="NZ_JBEOZM010000004.1"/>
</dbReference>
<evidence type="ECO:0000313" key="1">
    <source>
        <dbReference type="EMBL" id="MER6268131.1"/>
    </source>
</evidence>
<organism evidence="1 2">
    <name type="scientific">Streptomyces sp. 900105755</name>
    <dbReference type="NCBI Taxonomy" id="3154389"/>
    <lineage>
        <taxon>Bacteria</taxon>
        <taxon>Bacillati</taxon>
        <taxon>Actinomycetota</taxon>
        <taxon>Actinomycetes</taxon>
        <taxon>Kitasatosporales</taxon>
        <taxon>Streptomycetaceae</taxon>
        <taxon>Streptomyces</taxon>
    </lineage>
</organism>
<name>A0ABV1TDK3_9ACTN</name>
<gene>
    <name evidence="1" type="ORF">ABT211_12625</name>
</gene>
<dbReference type="EMBL" id="JBEOZM010000004">
    <property type="protein sequence ID" value="MER6268131.1"/>
    <property type="molecule type" value="Genomic_DNA"/>
</dbReference>
<protein>
    <submittedName>
        <fullName evidence="1">Uncharacterized protein</fullName>
    </submittedName>
</protein>